<dbReference type="PANTHER" id="PTHR23259">
    <property type="entry name" value="RIDDLE"/>
    <property type="match status" value="1"/>
</dbReference>
<evidence type="ECO:0000259" key="5">
    <source>
        <dbReference type="Pfam" id="PF01826"/>
    </source>
</evidence>
<dbReference type="InterPro" id="IPR002919">
    <property type="entry name" value="TIL_dom"/>
</dbReference>
<evidence type="ECO:0000313" key="6">
    <source>
        <dbReference type="Proteomes" id="UP000046393"/>
    </source>
</evidence>
<evidence type="ECO:0000313" key="7">
    <source>
        <dbReference type="WBParaSite" id="SMUV_0000452201-mRNA-1"/>
    </source>
</evidence>
<evidence type="ECO:0000256" key="1">
    <source>
        <dbReference type="ARBA" id="ARBA00022690"/>
    </source>
</evidence>
<dbReference type="Pfam" id="PF01826">
    <property type="entry name" value="TIL"/>
    <property type="match status" value="2"/>
</dbReference>
<dbReference type="Gene3D" id="2.10.25.10">
    <property type="entry name" value="Laminin"/>
    <property type="match status" value="2"/>
</dbReference>
<evidence type="ECO:0000256" key="2">
    <source>
        <dbReference type="ARBA" id="ARBA00022900"/>
    </source>
</evidence>
<keyword evidence="6" id="KW-1185">Reference proteome</keyword>
<feature type="chain" id="PRO_5005893122" evidence="4">
    <location>
        <begin position="19"/>
        <end position="141"/>
    </location>
</feature>
<feature type="domain" description="TIL" evidence="5">
    <location>
        <begin position="22"/>
        <end position="75"/>
    </location>
</feature>
<feature type="signal peptide" evidence="4">
    <location>
        <begin position="1"/>
        <end position="18"/>
    </location>
</feature>
<feature type="domain" description="TIL" evidence="5">
    <location>
        <begin position="88"/>
        <end position="141"/>
    </location>
</feature>
<name>A0A0N5AJ92_9BILA</name>
<protein>
    <submittedName>
        <fullName evidence="7">TIL domain-containing protein</fullName>
    </submittedName>
</protein>
<dbReference type="SUPFAM" id="SSF57567">
    <property type="entry name" value="Serine protease inhibitors"/>
    <property type="match status" value="2"/>
</dbReference>
<dbReference type="WBParaSite" id="SMUV_0000452201-mRNA-1">
    <property type="protein sequence ID" value="SMUV_0000452201-mRNA-1"/>
    <property type="gene ID" value="SMUV_0000452201"/>
</dbReference>
<dbReference type="AlphaFoldDB" id="A0A0N5AJ92"/>
<dbReference type="Proteomes" id="UP000046393">
    <property type="component" value="Unplaced"/>
</dbReference>
<accession>A0A0N5AJ92</accession>
<keyword evidence="2" id="KW-0722">Serine protease inhibitor</keyword>
<keyword evidence="3" id="KW-1015">Disulfide bond</keyword>
<dbReference type="CDD" id="cd19941">
    <property type="entry name" value="TIL"/>
    <property type="match status" value="2"/>
</dbReference>
<evidence type="ECO:0000256" key="4">
    <source>
        <dbReference type="SAM" id="SignalP"/>
    </source>
</evidence>
<dbReference type="InterPro" id="IPR051368">
    <property type="entry name" value="SerProtInhib-TIL_Domain"/>
</dbReference>
<proteinExistence type="predicted"/>
<keyword evidence="1" id="KW-0646">Protease inhibitor</keyword>
<evidence type="ECO:0000256" key="3">
    <source>
        <dbReference type="ARBA" id="ARBA00023157"/>
    </source>
</evidence>
<keyword evidence="4" id="KW-0732">Signal</keyword>
<dbReference type="PANTHER" id="PTHR23259:SF75">
    <property type="entry name" value="SERINE PROTEASE INHIBITOR SWM-1-RELATED"/>
    <property type="match status" value="1"/>
</dbReference>
<dbReference type="InterPro" id="IPR036084">
    <property type="entry name" value="Ser_inhib-like_sf"/>
</dbReference>
<organism evidence="6 7">
    <name type="scientific">Syphacia muris</name>
    <dbReference type="NCBI Taxonomy" id="451379"/>
    <lineage>
        <taxon>Eukaryota</taxon>
        <taxon>Metazoa</taxon>
        <taxon>Ecdysozoa</taxon>
        <taxon>Nematoda</taxon>
        <taxon>Chromadorea</taxon>
        <taxon>Rhabditida</taxon>
        <taxon>Spirurina</taxon>
        <taxon>Oxyuridomorpha</taxon>
        <taxon>Oxyuroidea</taxon>
        <taxon>Oxyuridae</taxon>
        <taxon>Syphacia</taxon>
    </lineage>
</organism>
<reference evidence="7" key="1">
    <citation type="submission" date="2017-02" db="UniProtKB">
        <authorList>
            <consortium name="WormBaseParasite"/>
        </authorList>
    </citation>
    <scope>IDENTIFICATION</scope>
</reference>
<sequence>MASAAMIFLAVAVAVSLANPSCPPHSHFESCGSQCREKCNEKLPDICILSCYVGCVCDAGFIEDGNGNCVRREDCPPRLLHKRDEPSCGPNEKFQICGTACEPTCDRPGPRACTRQCVAECQCIPGYVRNAARKCVKLSDC</sequence>
<dbReference type="STRING" id="451379.A0A0N5AJ92"/>
<dbReference type="GO" id="GO:0004867">
    <property type="term" value="F:serine-type endopeptidase inhibitor activity"/>
    <property type="evidence" value="ECO:0007669"/>
    <property type="project" value="UniProtKB-KW"/>
</dbReference>